<evidence type="ECO:0000313" key="1">
    <source>
        <dbReference type="EMBL" id="RVU02257.1"/>
    </source>
</evidence>
<dbReference type="OrthoDB" id="9760333at2"/>
<protein>
    <recommendedName>
        <fullName evidence="3">TonB-dependent receptor</fullName>
    </recommendedName>
</protein>
<evidence type="ECO:0008006" key="3">
    <source>
        <dbReference type="Google" id="ProtNLM"/>
    </source>
</evidence>
<dbReference type="AlphaFoldDB" id="A0A437MX90"/>
<dbReference type="Proteomes" id="UP000282837">
    <property type="component" value="Unassembled WGS sequence"/>
</dbReference>
<dbReference type="EMBL" id="SACO01000023">
    <property type="protein sequence ID" value="RVU02257.1"/>
    <property type="molecule type" value="Genomic_DNA"/>
</dbReference>
<reference evidence="1 2" key="1">
    <citation type="submission" date="2019-01" db="EMBL/GenBank/DDBJ databases">
        <authorList>
            <person name="Chen W.-M."/>
        </authorList>
    </citation>
    <scope>NUCLEOTIDE SEQUENCE [LARGE SCALE GENOMIC DNA]</scope>
    <source>
        <strain evidence="1 2">FSY-9</strain>
    </source>
</reference>
<organism evidence="1 2">
    <name type="scientific">Novosphingobium umbonatum</name>
    <dbReference type="NCBI Taxonomy" id="1908524"/>
    <lineage>
        <taxon>Bacteria</taxon>
        <taxon>Pseudomonadati</taxon>
        <taxon>Pseudomonadota</taxon>
        <taxon>Alphaproteobacteria</taxon>
        <taxon>Sphingomonadales</taxon>
        <taxon>Sphingomonadaceae</taxon>
        <taxon>Novosphingobium</taxon>
    </lineage>
</organism>
<sequence length="80" mass="9032">MRVRYEGRREADARNRFSIPARTTMVLDAHYRFKMGKSDPMVIRANLASATNVFVCRVTSGGGFRTQIPHRASVALTVDF</sequence>
<accession>A0A437MX90</accession>
<comment type="caution">
    <text evidence="1">The sequence shown here is derived from an EMBL/GenBank/DDBJ whole genome shotgun (WGS) entry which is preliminary data.</text>
</comment>
<keyword evidence="2" id="KW-1185">Reference proteome</keyword>
<evidence type="ECO:0000313" key="2">
    <source>
        <dbReference type="Proteomes" id="UP000282837"/>
    </source>
</evidence>
<gene>
    <name evidence="1" type="ORF">EOE18_17480</name>
</gene>
<proteinExistence type="predicted"/>
<name>A0A437MX90_9SPHN</name>
<dbReference type="RefSeq" id="WP_127711919.1">
    <property type="nucleotide sequence ID" value="NZ_SACO01000023.1"/>
</dbReference>